<dbReference type="InterPro" id="IPR016032">
    <property type="entry name" value="Sig_transdc_resp-reg_C-effctor"/>
</dbReference>
<protein>
    <submittedName>
        <fullName evidence="10">Response regulator transcription factor</fullName>
    </submittedName>
</protein>
<dbReference type="SMART" id="SM00862">
    <property type="entry name" value="Trans_reg_C"/>
    <property type="match status" value="1"/>
</dbReference>
<dbReference type="GO" id="GO:0006355">
    <property type="term" value="P:regulation of DNA-templated transcription"/>
    <property type="evidence" value="ECO:0007669"/>
    <property type="project" value="InterPro"/>
</dbReference>
<dbReference type="CDD" id="cd17574">
    <property type="entry name" value="REC_OmpR"/>
    <property type="match status" value="1"/>
</dbReference>
<dbReference type="AlphaFoldDB" id="A0A9Q3YM94"/>
<evidence type="ECO:0000259" key="9">
    <source>
        <dbReference type="PROSITE" id="PS51755"/>
    </source>
</evidence>
<proteinExistence type="predicted"/>
<dbReference type="SMART" id="SM00448">
    <property type="entry name" value="REC"/>
    <property type="match status" value="1"/>
</dbReference>
<dbReference type="PANTHER" id="PTHR48111:SF1">
    <property type="entry name" value="TWO-COMPONENT RESPONSE REGULATOR ORR33"/>
    <property type="match status" value="1"/>
</dbReference>
<dbReference type="PANTHER" id="PTHR48111">
    <property type="entry name" value="REGULATOR OF RPOS"/>
    <property type="match status" value="1"/>
</dbReference>
<keyword evidence="2" id="KW-0902">Two-component regulatory system</keyword>
<evidence type="ECO:0000256" key="4">
    <source>
        <dbReference type="ARBA" id="ARBA00023125"/>
    </source>
</evidence>
<dbReference type="PROSITE" id="PS51755">
    <property type="entry name" value="OMPR_PHOB"/>
    <property type="match status" value="1"/>
</dbReference>
<dbReference type="InterPro" id="IPR036388">
    <property type="entry name" value="WH-like_DNA-bd_sf"/>
</dbReference>
<evidence type="ECO:0000259" key="8">
    <source>
        <dbReference type="PROSITE" id="PS50110"/>
    </source>
</evidence>
<evidence type="ECO:0000256" key="6">
    <source>
        <dbReference type="PROSITE-ProRule" id="PRU00169"/>
    </source>
</evidence>
<evidence type="ECO:0000256" key="2">
    <source>
        <dbReference type="ARBA" id="ARBA00023012"/>
    </source>
</evidence>
<dbReference type="CDD" id="cd00383">
    <property type="entry name" value="trans_reg_C"/>
    <property type="match status" value="1"/>
</dbReference>
<dbReference type="InterPro" id="IPR001867">
    <property type="entry name" value="OmpR/PhoB-type_DNA-bd"/>
</dbReference>
<keyword evidence="3" id="KW-0805">Transcription regulation</keyword>
<accession>A0A9Q3YM94</accession>
<dbReference type="EMBL" id="JAJGNA010000007">
    <property type="protein sequence ID" value="MCC4308579.1"/>
    <property type="molecule type" value="Genomic_DNA"/>
</dbReference>
<feature type="domain" description="Response regulatory" evidence="8">
    <location>
        <begin position="7"/>
        <end position="120"/>
    </location>
</feature>
<evidence type="ECO:0000313" key="10">
    <source>
        <dbReference type="EMBL" id="MCC4308579.1"/>
    </source>
</evidence>
<keyword evidence="1 6" id="KW-0597">Phosphoprotein</keyword>
<dbReference type="GO" id="GO:0000156">
    <property type="term" value="F:phosphorelay response regulator activity"/>
    <property type="evidence" value="ECO:0007669"/>
    <property type="project" value="TreeGrafter"/>
</dbReference>
<dbReference type="Pfam" id="PF00072">
    <property type="entry name" value="Response_reg"/>
    <property type="match status" value="1"/>
</dbReference>
<evidence type="ECO:0000256" key="3">
    <source>
        <dbReference type="ARBA" id="ARBA00023015"/>
    </source>
</evidence>
<organism evidence="10 11">
    <name type="scientific">Alloalcanivorax marinus</name>
    <dbReference type="NCBI Taxonomy" id="1177169"/>
    <lineage>
        <taxon>Bacteria</taxon>
        <taxon>Pseudomonadati</taxon>
        <taxon>Pseudomonadota</taxon>
        <taxon>Gammaproteobacteria</taxon>
        <taxon>Oceanospirillales</taxon>
        <taxon>Alcanivoracaceae</taxon>
        <taxon>Alloalcanivorax</taxon>
    </lineage>
</organism>
<name>A0A9Q3YM94_9GAMM</name>
<evidence type="ECO:0000256" key="5">
    <source>
        <dbReference type="ARBA" id="ARBA00023163"/>
    </source>
</evidence>
<dbReference type="PROSITE" id="PS50110">
    <property type="entry name" value="RESPONSE_REGULATORY"/>
    <property type="match status" value="1"/>
</dbReference>
<feature type="domain" description="OmpR/PhoB-type" evidence="9">
    <location>
        <begin position="131"/>
        <end position="234"/>
    </location>
</feature>
<dbReference type="GO" id="GO:0032993">
    <property type="term" value="C:protein-DNA complex"/>
    <property type="evidence" value="ECO:0007669"/>
    <property type="project" value="TreeGrafter"/>
</dbReference>
<gene>
    <name evidence="10" type="ORF">LL252_08335</name>
</gene>
<dbReference type="GO" id="GO:0005829">
    <property type="term" value="C:cytosol"/>
    <property type="evidence" value="ECO:0007669"/>
    <property type="project" value="TreeGrafter"/>
</dbReference>
<dbReference type="Gene3D" id="1.10.10.10">
    <property type="entry name" value="Winged helix-like DNA-binding domain superfamily/Winged helix DNA-binding domain"/>
    <property type="match status" value="1"/>
</dbReference>
<dbReference type="SUPFAM" id="SSF46894">
    <property type="entry name" value="C-terminal effector domain of the bipartite response regulators"/>
    <property type="match status" value="1"/>
</dbReference>
<dbReference type="SUPFAM" id="SSF52172">
    <property type="entry name" value="CheY-like"/>
    <property type="match status" value="1"/>
</dbReference>
<dbReference type="Gene3D" id="3.40.50.2300">
    <property type="match status" value="1"/>
</dbReference>
<feature type="DNA-binding region" description="OmpR/PhoB-type" evidence="7">
    <location>
        <begin position="131"/>
        <end position="234"/>
    </location>
</feature>
<sequence length="240" mass="26665">MENTAPRLAIVEDNDDLREELLFFLRHNGYAVWGADSAEAFWRQLHRNPVDIVLVDLGLPGEDGFSVVEYLHQLTGYGIVIITAKGGEPERLRGLNLGADLFLVKPLNFAELHRSLDTLGHRLRQAAEADPGRVRHGDGPGAWCLDAAGGRLRAPGDRQVPLSQQETELLKILLRAAHQVFSKEALHDLLFAHAPHPDTHRIDVILSRLRRKAREQGIDLPIRSIFGKGVVFTGQVQEPG</sequence>
<dbReference type="Proteomes" id="UP001108027">
    <property type="component" value="Unassembled WGS sequence"/>
</dbReference>
<dbReference type="InterPro" id="IPR011006">
    <property type="entry name" value="CheY-like_superfamily"/>
</dbReference>
<evidence type="ECO:0000256" key="1">
    <source>
        <dbReference type="ARBA" id="ARBA00022553"/>
    </source>
</evidence>
<feature type="modified residue" description="4-aspartylphosphate" evidence="6">
    <location>
        <position position="56"/>
    </location>
</feature>
<keyword evidence="4 7" id="KW-0238">DNA-binding</keyword>
<keyword evidence="5" id="KW-0804">Transcription</keyword>
<reference evidence="10" key="1">
    <citation type="submission" date="2021-10" db="EMBL/GenBank/DDBJ databases">
        <title>The diversity and Nitrogen Metabolism of Culturable Nitrate-Utilizing Bacteria Within the Oxygen Minimum Zone of the Changjiang (Yangtze River)Estuary.</title>
        <authorList>
            <person name="Zhang D."/>
            <person name="Zheng J."/>
            <person name="Liu S."/>
            <person name="He W."/>
        </authorList>
    </citation>
    <scope>NUCLEOTIDE SEQUENCE</scope>
    <source>
        <strain evidence="10">FXH-223</strain>
    </source>
</reference>
<comment type="caution">
    <text evidence="10">The sequence shown here is derived from an EMBL/GenBank/DDBJ whole genome shotgun (WGS) entry which is preliminary data.</text>
</comment>
<evidence type="ECO:0000256" key="7">
    <source>
        <dbReference type="PROSITE-ProRule" id="PRU01091"/>
    </source>
</evidence>
<dbReference type="Pfam" id="PF00486">
    <property type="entry name" value="Trans_reg_C"/>
    <property type="match status" value="1"/>
</dbReference>
<evidence type="ECO:0000313" key="11">
    <source>
        <dbReference type="Proteomes" id="UP001108027"/>
    </source>
</evidence>
<dbReference type="InterPro" id="IPR001789">
    <property type="entry name" value="Sig_transdc_resp-reg_receiver"/>
</dbReference>
<keyword evidence="11" id="KW-1185">Reference proteome</keyword>
<dbReference type="GO" id="GO:0000976">
    <property type="term" value="F:transcription cis-regulatory region binding"/>
    <property type="evidence" value="ECO:0007669"/>
    <property type="project" value="TreeGrafter"/>
</dbReference>
<dbReference type="RefSeq" id="WP_228233738.1">
    <property type="nucleotide sequence ID" value="NZ_JAJGNA010000007.1"/>
</dbReference>
<dbReference type="InterPro" id="IPR039420">
    <property type="entry name" value="WalR-like"/>
</dbReference>